<dbReference type="InterPro" id="IPR003709">
    <property type="entry name" value="VanY-like_core_dom"/>
</dbReference>
<dbReference type="GO" id="GO:0006508">
    <property type="term" value="P:proteolysis"/>
    <property type="evidence" value="ECO:0007669"/>
    <property type="project" value="InterPro"/>
</dbReference>
<evidence type="ECO:0000313" key="2">
    <source>
        <dbReference type="EMBL" id="GAF08434.1"/>
    </source>
</evidence>
<dbReference type="GO" id="GO:0004180">
    <property type="term" value="F:carboxypeptidase activity"/>
    <property type="evidence" value="ECO:0007669"/>
    <property type="project" value="UniProtKB-KW"/>
</dbReference>
<keyword evidence="2" id="KW-0121">Carboxypeptidase</keyword>
<reference evidence="2 3" key="1">
    <citation type="journal article" date="2014" name="Genome Announc.">
        <title>Draft Genome Sequence of Paenibacillus pini JCM 16418T, Isolated from the Rhizosphere of Pine Tree.</title>
        <authorList>
            <person name="Yuki M."/>
            <person name="Oshima K."/>
            <person name="Suda W."/>
            <person name="Oshida Y."/>
            <person name="Kitamura K."/>
            <person name="Iida Y."/>
            <person name="Hattori M."/>
            <person name="Ohkuma M."/>
        </authorList>
    </citation>
    <scope>NUCLEOTIDE SEQUENCE [LARGE SCALE GENOMIC DNA]</scope>
    <source>
        <strain evidence="2 3">JCM 16418</strain>
    </source>
</reference>
<feature type="domain" description="D-alanyl-D-alanine carboxypeptidase-like core" evidence="1">
    <location>
        <begin position="100"/>
        <end position="207"/>
    </location>
</feature>
<dbReference type="Proteomes" id="UP000019364">
    <property type="component" value="Unassembled WGS sequence"/>
</dbReference>
<dbReference type="AlphaFoldDB" id="W7Z1Z9"/>
<dbReference type="STRING" id="1236976.JCM16418_2508"/>
<dbReference type="MEROPS" id="M15.010"/>
<proteinExistence type="predicted"/>
<name>W7Z1Z9_9BACL</name>
<dbReference type="EMBL" id="BAVZ01000006">
    <property type="protein sequence ID" value="GAF08434.1"/>
    <property type="molecule type" value="Genomic_DNA"/>
</dbReference>
<evidence type="ECO:0000313" key="3">
    <source>
        <dbReference type="Proteomes" id="UP000019364"/>
    </source>
</evidence>
<sequence length="219" mass="24925">MKKWFFLFIILLLLGLKVFHNQDGDSNSKDERIKKETSNVEDIDSSKGIIKWSKNQVHQGNLLLISPDYPVQDEAIQSDIVKLFNHKELVQGYGLLDASIQLSEDIARKWLQVVDAAKQDGVDHFLISSGYRDHDKQNELFLEKGKDIAMPAGASEHNLGLSMDIGSSLMKMSKAPEGEWLKEHAWEYGFVVRYPEDKVQITGIKYELGISDMLAYRIV</sequence>
<dbReference type="Pfam" id="PF02557">
    <property type="entry name" value="VanY"/>
    <property type="match status" value="1"/>
</dbReference>
<comment type="caution">
    <text evidence="2">The sequence shown here is derived from an EMBL/GenBank/DDBJ whole genome shotgun (WGS) entry which is preliminary data.</text>
</comment>
<dbReference type="eggNOG" id="COG1876">
    <property type="taxonomic scope" value="Bacteria"/>
</dbReference>
<gene>
    <name evidence="2" type="ORF">JCM16418_2508</name>
</gene>
<keyword evidence="3" id="KW-1185">Reference proteome</keyword>
<protein>
    <submittedName>
        <fullName evidence="2">D-alanyl-D-alanine carboxypeptidase</fullName>
    </submittedName>
</protein>
<dbReference type="Gene3D" id="3.30.1380.10">
    <property type="match status" value="1"/>
</dbReference>
<dbReference type="SUPFAM" id="SSF55166">
    <property type="entry name" value="Hedgehog/DD-peptidase"/>
    <property type="match status" value="1"/>
</dbReference>
<dbReference type="InterPro" id="IPR009045">
    <property type="entry name" value="Zn_M74/Hedgehog-like"/>
</dbReference>
<dbReference type="InterPro" id="IPR058193">
    <property type="entry name" value="VanY/YodJ_core_dom"/>
</dbReference>
<dbReference type="InterPro" id="IPR052179">
    <property type="entry name" value="DD-CPase-like"/>
</dbReference>
<organism evidence="2 3">
    <name type="scientific">Paenibacillus pini JCM 16418</name>
    <dbReference type="NCBI Taxonomy" id="1236976"/>
    <lineage>
        <taxon>Bacteria</taxon>
        <taxon>Bacillati</taxon>
        <taxon>Bacillota</taxon>
        <taxon>Bacilli</taxon>
        <taxon>Bacillales</taxon>
        <taxon>Paenibacillaceae</taxon>
        <taxon>Paenibacillus</taxon>
    </lineage>
</organism>
<dbReference type="PANTHER" id="PTHR34385:SF1">
    <property type="entry name" value="PEPTIDOGLYCAN L-ALANYL-D-GLUTAMATE ENDOPEPTIDASE CWLK"/>
    <property type="match status" value="1"/>
</dbReference>
<accession>W7Z1Z9</accession>
<dbReference type="PANTHER" id="PTHR34385">
    <property type="entry name" value="D-ALANYL-D-ALANINE CARBOXYPEPTIDASE"/>
    <property type="match status" value="1"/>
</dbReference>
<keyword evidence="2" id="KW-0378">Hydrolase</keyword>
<keyword evidence="2" id="KW-0645">Protease</keyword>
<dbReference type="CDD" id="cd14852">
    <property type="entry name" value="LD-carboxypeptidase"/>
    <property type="match status" value="1"/>
</dbReference>
<evidence type="ECO:0000259" key="1">
    <source>
        <dbReference type="Pfam" id="PF02557"/>
    </source>
</evidence>